<evidence type="ECO:0000313" key="1">
    <source>
        <dbReference type="EMBL" id="KAK3780141.1"/>
    </source>
</evidence>
<name>A0AAE1A3S2_9GAST</name>
<evidence type="ECO:0000313" key="2">
    <source>
        <dbReference type="Proteomes" id="UP001283361"/>
    </source>
</evidence>
<sequence>MPFWIRVIPEGDGNEHRHRQGQQTSRYTSNLAEVWSRQGYDMEPIAGSLSFGHSVYEIPDHRKLCLGPKVKGKLRENGGFRTVWCYQVTGASSSETGVDLLNGCSRGVRLK</sequence>
<accession>A0AAE1A3S2</accession>
<keyword evidence="2" id="KW-1185">Reference proteome</keyword>
<dbReference type="AlphaFoldDB" id="A0AAE1A3S2"/>
<protein>
    <submittedName>
        <fullName evidence="1">Uncharacterized protein</fullName>
    </submittedName>
</protein>
<dbReference type="Proteomes" id="UP001283361">
    <property type="component" value="Unassembled WGS sequence"/>
</dbReference>
<gene>
    <name evidence="1" type="ORF">RRG08_051619</name>
</gene>
<reference evidence="1" key="1">
    <citation type="journal article" date="2023" name="G3 (Bethesda)">
        <title>A reference genome for the long-term kleptoplast-retaining sea slug Elysia crispata morphotype clarki.</title>
        <authorList>
            <person name="Eastman K.E."/>
            <person name="Pendleton A.L."/>
            <person name="Shaikh M.A."/>
            <person name="Suttiyut T."/>
            <person name="Ogas R."/>
            <person name="Tomko P."/>
            <person name="Gavelis G."/>
            <person name="Widhalm J.R."/>
            <person name="Wisecaver J.H."/>
        </authorList>
    </citation>
    <scope>NUCLEOTIDE SEQUENCE</scope>
    <source>
        <strain evidence="1">ECLA1</strain>
    </source>
</reference>
<dbReference type="EMBL" id="JAWDGP010002758">
    <property type="protein sequence ID" value="KAK3780141.1"/>
    <property type="molecule type" value="Genomic_DNA"/>
</dbReference>
<organism evidence="1 2">
    <name type="scientific">Elysia crispata</name>
    <name type="common">lettuce slug</name>
    <dbReference type="NCBI Taxonomy" id="231223"/>
    <lineage>
        <taxon>Eukaryota</taxon>
        <taxon>Metazoa</taxon>
        <taxon>Spiralia</taxon>
        <taxon>Lophotrochozoa</taxon>
        <taxon>Mollusca</taxon>
        <taxon>Gastropoda</taxon>
        <taxon>Heterobranchia</taxon>
        <taxon>Euthyneura</taxon>
        <taxon>Panpulmonata</taxon>
        <taxon>Sacoglossa</taxon>
        <taxon>Placobranchoidea</taxon>
        <taxon>Plakobranchidae</taxon>
        <taxon>Elysia</taxon>
    </lineage>
</organism>
<proteinExistence type="predicted"/>
<comment type="caution">
    <text evidence="1">The sequence shown here is derived from an EMBL/GenBank/DDBJ whole genome shotgun (WGS) entry which is preliminary data.</text>
</comment>